<dbReference type="PANTHER" id="PTHR41913">
    <property type="entry name" value="DUF1684 DOMAIN-CONTAINING PROTEIN"/>
    <property type="match status" value="1"/>
</dbReference>
<keyword evidence="1" id="KW-0812">Transmembrane</keyword>
<protein>
    <submittedName>
        <fullName evidence="2">DUF1684 domain-containing protein</fullName>
    </submittedName>
</protein>
<dbReference type="InterPro" id="IPR012467">
    <property type="entry name" value="DUF1684"/>
</dbReference>
<gene>
    <name evidence="2" type="ORF">GBK04_05315</name>
</gene>
<evidence type="ECO:0000256" key="1">
    <source>
        <dbReference type="SAM" id="Phobius"/>
    </source>
</evidence>
<dbReference type="AlphaFoldDB" id="A0A7C9FP23"/>
<accession>A0A7C9FP23</accession>
<sequence length="218" mass="24744">MFKNKIVRWSTLIMIVAILAYFFTETFQPAVEDTATAQMEKIPDEQYAAKLQQQRNEKEEFFRTSEESPVEDKKLFTGLDYYAPDQDYRVMAQLTPYDGADKELKLPYTDGTTAVYERMAYADFTVKGVPQRLLLLKNEGTISVLFRDATSGMETYGGGRYLDIPAEEVKGNKLILDFNDAYNPYCAYAPNYACPLPPAENTLTAAIEAGEKFNAEKH</sequence>
<feature type="transmembrane region" description="Helical" evidence="1">
    <location>
        <begin position="7"/>
        <end position="24"/>
    </location>
</feature>
<reference evidence="2 3" key="1">
    <citation type="submission" date="2019-10" db="EMBL/GenBank/DDBJ databases">
        <title>Draft Genome Sequence of Cytophagaceae sp. SJW1-29.</title>
        <authorList>
            <person name="Choi A."/>
        </authorList>
    </citation>
    <scope>NUCLEOTIDE SEQUENCE [LARGE SCALE GENOMIC DNA]</scope>
    <source>
        <strain evidence="2 3">SJW1-29</strain>
    </source>
</reference>
<dbReference type="RefSeq" id="WP_152757531.1">
    <property type="nucleotide sequence ID" value="NZ_WHLY01000002.1"/>
</dbReference>
<proteinExistence type="predicted"/>
<evidence type="ECO:0000313" key="3">
    <source>
        <dbReference type="Proteomes" id="UP000479293"/>
    </source>
</evidence>
<organism evidence="2 3">
    <name type="scientific">Salmonirosea aquatica</name>
    <dbReference type="NCBI Taxonomy" id="2654236"/>
    <lineage>
        <taxon>Bacteria</taxon>
        <taxon>Pseudomonadati</taxon>
        <taxon>Bacteroidota</taxon>
        <taxon>Cytophagia</taxon>
        <taxon>Cytophagales</taxon>
        <taxon>Spirosomataceae</taxon>
        <taxon>Salmonirosea</taxon>
    </lineage>
</organism>
<keyword evidence="1" id="KW-1133">Transmembrane helix</keyword>
<keyword evidence="3" id="KW-1185">Reference proteome</keyword>
<keyword evidence="1" id="KW-0472">Membrane</keyword>
<dbReference type="EMBL" id="WHLY01000002">
    <property type="protein sequence ID" value="MPR32789.1"/>
    <property type="molecule type" value="Genomic_DNA"/>
</dbReference>
<dbReference type="Pfam" id="PF07920">
    <property type="entry name" value="DUF1684"/>
    <property type="match status" value="1"/>
</dbReference>
<name>A0A7C9FP23_9BACT</name>
<dbReference type="Proteomes" id="UP000479293">
    <property type="component" value="Unassembled WGS sequence"/>
</dbReference>
<comment type="caution">
    <text evidence="2">The sequence shown here is derived from an EMBL/GenBank/DDBJ whole genome shotgun (WGS) entry which is preliminary data.</text>
</comment>
<dbReference type="PANTHER" id="PTHR41913:SF1">
    <property type="entry name" value="DUF1684 DOMAIN-CONTAINING PROTEIN"/>
    <property type="match status" value="1"/>
</dbReference>
<evidence type="ECO:0000313" key="2">
    <source>
        <dbReference type="EMBL" id="MPR32789.1"/>
    </source>
</evidence>